<comment type="catalytic activity">
    <reaction evidence="17">
        <text>(6S)-5,6,7,8-tetrahydrofolyl-(gamma-L-Glu)(n) + L-glutamate + ATP = (6S)-5,6,7,8-tetrahydrofolyl-(gamma-L-Glu)(n+1) + ADP + phosphate + H(+)</text>
        <dbReference type="Rhea" id="RHEA:10580"/>
        <dbReference type="Rhea" id="RHEA-COMP:14738"/>
        <dbReference type="Rhea" id="RHEA-COMP:14740"/>
        <dbReference type="ChEBI" id="CHEBI:15378"/>
        <dbReference type="ChEBI" id="CHEBI:29985"/>
        <dbReference type="ChEBI" id="CHEBI:30616"/>
        <dbReference type="ChEBI" id="CHEBI:43474"/>
        <dbReference type="ChEBI" id="CHEBI:141005"/>
        <dbReference type="ChEBI" id="CHEBI:456216"/>
        <dbReference type="EC" id="6.3.2.17"/>
    </reaction>
</comment>
<evidence type="ECO:0000313" key="23">
    <source>
        <dbReference type="EMBL" id="MFD2696611.1"/>
    </source>
</evidence>
<dbReference type="RefSeq" id="WP_379043020.1">
    <property type="nucleotide sequence ID" value="NZ_JBHULZ010000006.1"/>
</dbReference>
<dbReference type="InterPro" id="IPR001645">
    <property type="entry name" value="Folylpolyglutamate_synth"/>
</dbReference>
<sequence length="406" mass="45120">MTYQETLDWMFGQLPMYQRQGQVAFKKDLTNILAFSVVLGAPHKKFKTVHVGGTNGKGSSSHMLASVLQAAGYRVGLYTSPHLKDYTERIRIDGQCIEQDFVVDFIQQHKVFLEEHRLSFFEMSVGLAFAYFASKQVDVAIIEVGLGGRLDSTNIITPELSLITNIGKDHTAILGETLEAIALEKAGIIKPQVPVVIGEFHPETHQVFEERSLTLKAPLYWARDFELPAYIQLDLKGTYQQGNARGVMACVEVLKHRGWSISNEAISKGFSQVVQRTGLRGRWEILQQAPLSIADTAHNKEGLGVVLKQLTALPHEKLHFVLGVVQDKDLSQVLPLFPKDAHYYFCAPQVPRALEAEELKSKALEFGLKGEVFTSVEEAFAAARKQSSFSDIIYVGGSTFVVAEII</sequence>
<evidence type="ECO:0000256" key="1">
    <source>
        <dbReference type="ARBA" id="ARBA00002714"/>
    </source>
</evidence>
<dbReference type="Pfam" id="PF02875">
    <property type="entry name" value="Mur_ligase_C"/>
    <property type="match status" value="1"/>
</dbReference>
<dbReference type="NCBIfam" id="TIGR01499">
    <property type="entry name" value="folC"/>
    <property type="match status" value="1"/>
</dbReference>
<dbReference type="InterPro" id="IPR018109">
    <property type="entry name" value="Folylpolyglutamate_synth_CS"/>
</dbReference>
<dbReference type="PROSITE" id="PS01012">
    <property type="entry name" value="FOLYLPOLYGLU_SYNT_2"/>
    <property type="match status" value="1"/>
</dbReference>
<feature type="domain" description="Mur ligase C-terminal" evidence="21">
    <location>
        <begin position="281"/>
        <end position="398"/>
    </location>
</feature>
<dbReference type="EC" id="6.3.2.12" evidence="5"/>
<comment type="similarity">
    <text evidence="4">Belongs to the folylpolyglutamate synthase family.</text>
</comment>
<dbReference type="PANTHER" id="PTHR11136">
    <property type="entry name" value="FOLYLPOLYGLUTAMATE SYNTHASE-RELATED"/>
    <property type="match status" value="1"/>
</dbReference>
<comment type="catalytic activity">
    <reaction evidence="19">
        <text>(6R)-5,10-methylenetetrahydrofolyl-(gamma-L-Glu)(n) + L-glutamate + ATP = (6R)-5,10-methylenetetrahydrofolyl-(gamma-L-Glu)(n+1) + ADP + phosphate + H(+)</text>
        <dbReference type="Rhea" id="RHEA:51912"/>
        <dbReference type="Rhea" id="RHEA-COMP:13257"/>
        <dbReference type="Rhea" id="RHEA-COMP:13258"/>
        <dbReference type="ChEBI" id="CHEBI:15378"/>
        <dbReference type="ChEBI" id="CHEBI:29985"/>
        <dbReference type="ChEBI" id="CHEBI:30616"/>
        <dbReference type="ChEBI" id="CHEBI:43474"/>
        <dbReference type="ChEBI" id="CHEBI:136572"/>
        <dbReference type="ChEBI" id="CHEBI:456216"/>
        <dbReference type="EC" id="6.3.2.17"/>
    </reaction>
</comment>
<evidence type="ECO:0000256" key="16">
    <source>
        <dbReference type="ARBA" id="ARBA00032510"/>
    </source>
</evidence>
<proteinExistence type="inferred from homology"/>
<evidence type="ECO:0000256" key="19">
    <source>
        <dbReference type="ARBA" id="ARBA00049035"/>
    </source>
</evidence>
<keyword evidence="8 23" id="KW-0436">Ligase</keyword>
<comment type="function">
    <text evidence="1">Functions in two distinct reactions of the de novo folate biosynthetic pathway. Catalyzes the addition of a glutamate residue to dihydropteroate (7,8-dihydropteroate or H2Pte) to form dihydrofolate (7,8-dihydrofolate monoglutamate or H2Pte-Glu). Also catalyzes successive additions of L-glutamate to tetrahydrofolate or 10-formyltetrahydrofolate or 5,10-methylenetetrahydrofolate, leading to folylpolyglutamate derivatives.</text>
</comment>
<dbReference type="InterPro" id="IPR004101">
    <property type="entry name" value="Mur_ligase_C"/>
</dbReference>
<evidence type="ECO:0000256" key="11">
    <source>
        <dbReference type="ARBA" id="ARBA00022840"/>
    </source>
</evidence>
<evidence type="ECO:0000256" key="3">
    <source>
        <dbReference type="ARBA" id="ARBA00005150"/>
    </source>
</evidence>
<dbReference type="PIRSF" id="PIRSF001563">
    <property type="entry name" value="Folylpolyglu_synth"/>
    <property type="match status" value="1"/>
</dbReference>
<comment type="pathway">
    <text evidence="3">Cofactor biosynthesis; tetrahydrofolylpolyglutamate biosynthesis.</text>
</comment>
<evidence type="ECO:0000259" key="22">
    <source>
        <dbReference type="Pfam" id="PF08245"/>
    </source>
</evidence>
<dbReference type="InterPro" id="IPR013221">
    <property type="entry name" value="Mur_ligase_cen"/>
</dbReference>
<comment type="catalytic activity">
    <reaction evidence="20">
        <text>7,8-dihydropteroate + L-glutamate + ATP = 7,8-dihydrofolate + ADP + phosphate + H(+)</text>
        <dbReference type="Rhea" id="RHEA:23584"/>
        <dbReference type="ChEBI" id="CHEBI:15378"/>
        <dbReference type="ChEBI" id="CHEBI:17839"/>
        <dbReference type="ChEBI" id="CHEBI:29985"/>
        <dbReference type="ChEBI" id="CHEBI:30616"/>
        <dbReference type="ChEBI" id="CHEBI:43474"/>
        <dbReference type="ChEBI" id="CHEBI:57451"/>
        <dbReference type="ChEBI" id="CHEBI:456216"/>
        <dbReference type="EC" id="6.3.2.12"/>
    </reaction>
</comment>
<evidence type="ECO:0000256" key="17">
    <source>
        <dbReference type="ARBA" id="ARBA00047493"/>
    </source>
</evidence>
<evidence type="ECO:0000256" key="10">
    <source>
        <dbReference type="ARBA" id="ARBA00022741"/>
    </source>
</evidence>
<comment type="catalytic activity">
    <reaction evidence="18">
        <text>10-formyltetrahydrofolyl-(gamma-L-Glu)(n) + L-glutamate + ATP = 10-formyltetrahydrofolyl-(gamma-L-Glu)(n+1) + ADP + phosphate + H(+)</text>
        <dbReference type="Rhea" id="RHEA:51904"/>
        <dbReference type="Rhea" id="RHEA-COMP:13088"/>
        <dbReference type="Rhea" id="RHEA-COMP:14300"/>
        <dbReference type="ChEBI" id="CHEBI:15378"/>
        <dbReference type="ChEBI" id="CHEBI:29985"/>
        <dbReference type="ChEBI" id="CHEBI:30616"/>
        <dbReference type="ChEBI" id="CHEBI:43474"/>
        <dbReference type="ChEBI" id="CHEBI:134413"/>
        <dbReference type="ChEBI" id="CHEBI:456216"/>
        <dbReference type="EC" id="6.3.2.17"/>
    </reaction>
</comment>
<evidence type="ECO:0000256" key="7">
    <source>
        <dbReference type="ARBA" id="ARBA00019357"/>
    </source>
</evidence>
<gene>
    <name evidence="23" type="ORF">ACFSQ0_01250</name>
</gene>
<keyword evidence="24" id="KW-1185">Reference proteome</keyword>
<dbReference type="PANTHER" id="PTHR11136:SF0">
    <property type="entry name" value="DIHYDROFOLATE SYNTHETASE-RELATED"/>
    <property type="match status" value="1"/>
</dbReference>
<dbReference type="Proteomes" id="UP001597357">
    <property type="component" value="Unassembled WGS sequence"/>
</dbReference>
<evidence type="ECO:0000313" key="24">
    <source>
        <dbReference type="Proteomes" id="UP001597357"/>
    </source>
</evidence>
<evidence type="ECO:0000256" key="13">
    <source>
        <dbReference type="ARBA" id="ARBA00022909"/>
    </source>
</evidence>
<dbReference type="EC" id="6.3.2.17" evidence="6"/>
<evidence type="ECO:0000256" key="15">
    <source>
        <dbReference type="ARBA" id="ARBA00030592"/>
    </source>
</evidence>
<dbReference type="InterPro" id="IPR036565">
    <property type="entry name" value="Mur-like_cat_sf"/>
</dbReference>
<reference evidence="24" key="1">
    <citation type="journal article" date="2019" name="Int. J. Syst. Evol. Microbiol.">
        <title>The Global Catalogue of Microorganisms (GCM) 10K type strain sequencing project: providing services to taxonomists for standard genome sequencing and annotation.</title>
        <authorList>
            <consortium name="The Broad Institute Genomics Platform"/>
            <consortium name="The Broad Institute Genome Sequencing Center for Infectious Disease"/>
            <person name="Wu L."/>
            <person name="Ma J."/>
        </authorList>
    </citation>
    <scope>NUCLEOTIDE SEQUENCE [LARGE SCALE GENOMIC DNA]</scope>
    <source>
        <strain evidence="24">KCTC 42255</strain>
    </source>
</reference>
<dbReference type="Gene3D" id="3.90.190.20">
    <property type="entry name" value="Mur ligase, C-terminal domain"/>
    <property type="match status" value="1"/>
</dbReference>
<keyword evidence="11" id="KW-0067">ATP-binding</keyword>
<keyword evidence="9" id="KW-0479">Metal-binding</keyword>
<evidence type="ECO:0000256" key="8">
    <source>
        <dbReference type="ARBA" id="ARBA00022598"/>
    </source>
</evidence>
<evidence type="ECO:0000256" key="12">
    <source>
        <dbReference type="ARBA" id="ARBA00022842"/>
    </source>
</evidence>
<accession>A0ABW5S9X8</accession>
<comment type="pathway">
    <text evidence="2">Cofactor biosynthesis; tetrahydrofolate biosynthesis; 7,8-dihydrofolate from 2-amino-4-hydroxy-6-hydroxymethyl-7,8-dihydropteridine diphosphate and 4-aminobenzoate: step 2/2.</text>
</comment>
<dbReference type="SUPFAM" id="SSF53623">
    <property type="entry name" value="MurD-like peptide ligases, catalytic domain"/>
    <property type="match status" value="1"/>
</dbReference>
<evidence type="ECO:0000256" key="14">
    <source>
        <dbReference type="ARBA" id="ARBA00030048"/>
    </source>
</evidence>
<evidence type="ECO:0000256" key="2">
    <source>
        <dbReference type="ARBA" id="ARBA00004799"/>
    </source>
</evidence>
<keyword evidence="10" id="KW-0547">Nucleotide-binding</keyword>
<evidence type="ECO:0000256" key="20">
    <source>
        <dbReference type="ARBA" id="ARBA00049161"/>
    </source>
</evidence>
<dbReference type="GO" id="GO:0016874">
    <property type="term" value="F:ligase activity"/>
    <property type="evidence" value="ECO:0007669"/>
    <property type="project" value="UniProtKB-KW"/>
</dbReference>
<dbReference type="InterPro" id="IPR036615">
    <property type="entry name" value="Mur_ligase_C_dom_sf"/>
</dbReference>
<evidence type="ECO:0000256" key="18">
    <source>
        <dbReference type="ARBA" id="ARBA00047808"/>
    </source>
</evidence>
<name>A0ABW5S9X8_9FLAO</name>
<dbReference type="Gene3D" id="3.40.1190.10">
    <property type="entry name" value="Mur-like, catalytic domain"/>
    <property type="match status" value="1"/>
</dbReference>
<keyword evidence="12" id="KW-0460">Magnesium</keyword>
<feature type="domain" description="Mur ligase central" evidence="22">
    <location>
        <begin position="51"/>
        <end position="192"/>
    </location>
</feature>
<evidence type="ECO:0000256" key="5">
    <source>
        <dbReference type="ARBA" id="ARBA00013023"/>
    </source>
</evidence>
<protein>
    <recommendedName>
        <fullName evidence="7">Dihydrofolate synthase/folylpolyglutamate synthase</fullName>
        <ecNumber evidence="5">6.3.2.12</ecNumber>
        <ecNumber evidence="6">6.3.2.17</ecNumber>
    </recommendedName>
    <alternativeName>
        <fullName evidence="16">Folylpoly-gamma-glutamate synthetase-dihydrofolate synthetase</fullName>
    </alternativeName>
    <alternativeName>
        <fullName evidence="14">Folylpolyglutamate synthetase</fullName>
    </alternativeName>
    <alternativeName>
        <fullName evidence="15">Tetrahydrofolylpolyglutamate synthase</fullName>
    </alternativeName>
</protein>
<evidence type="ECO:0000256" key="6">
    <source>
        <dbReference type="ARBA" id="ARBA00013025"/>
    </source>
</evidence>
<evidence type="ECO:0000259" key="21">
    <source>
        <dbReference type="Pfam" id="PF02875"/>
    </source>
</evidence>
<dbReference type="PROSITE" id="PS01011">
    <property type="entry name" value="FOLYLPOLYGLU_SYNT_1"/>
    <property type="match status" value="1"/>
</dbReference>
<organism evidence="23 24">
    <name type="scientific">Mesonia sediminis</name>
    <dbReference type="NCBI Taxonomy" id="1703946"/>
    <lineage>
        <taxon>Bacteria</taxon>
        <taxon>Pseudomonadati</taxon>
        <taxon>Bacteroidota</taxon>
        <taxon>Flavobacteriia</taxon>
        <taxon>Flavobacteriales</taxon>
        <taxon>Flavobacteriaceae</taxon>
        <taxon>Mesonia</taxon>
    </lineage>
</organism>
<evidence type="ECO:0000256" key="4">
    <source>
        <dbReference type="ARBA" id="ARBA00008276"/>
    </source>
</evidence>
<dbReference type="SUPFAM" id="SSF53244">
    <property type="entry name" value="MurD-like peptide ligases, peptide-binding domain"/>
    <property type="match status" value="1"/>
</dbReference>
<dbReference type="EMBL" id="JBHULZ010000006">
    <property type="protein sequence ID" value="MFD2696611.1"/>
    <property type="molecule type" value="Genomic_DNA"/>
</dbReference>
<comment type="caution">
    <text evidence="23">The sequence shown here is derived from an EMBL/GenBank/DDBJ whole genome shotgun (WGS) entry which is preliminary data.</text>
</comment>
<dbReference type="Pfam" id="PF08245">
    <property type="entry name" value="Mur_ligase_M"/>
    <property type="match status" value="1"/>
</dbReference>
<keyword evidence="13" id="KW-0289">Folate biosynthesis</keyword>
<evidence type="ECO:0000256" key="9">
    <source>
        <dbReference type="ARBA" id="ARBA00022723"/>
    </source>
</evidence>